<dbReference type="GO" id="GO:0005085">
    <property type="term" value="F:guanyl-nucleotide exchange factor activity"/>
    <property type="evidence" value="ECO:0007669"/>
    <property type="project" value="InterPro"/>
</dbReference>
<dbReference type="InterPro" id="IPR000219">
    <property type="entry name" value="DH_dom"/>
</dbReference>
<proteinExistence type="predicted"/>
<dbReference type="PROSITE" id="PS50010">
    <property type="entry name" value="DH_2"/>
    <property type="match status" value="1"/>
</dbReference>
<dbReference type="Proteomes" id="UP000693981">
    <property type="component" value="Unassembled WGS sequence"/>
</dbReference>
<gene>
    <name evidence="2" type="ORF">PHYBOEH_003813</name>
</gene>
<name>A0A8T1X3W3_9STRA</name>
<dbReference type="OrthoDB" id="207120at2759"/>
<sequence length="203" mass="22617">MLDPRVPLVLATNAVAVIRTPQVIRLAKETLSATSPRFQRHLKALECRDKRQWTTVERICSEMITTEKDYVADIAALVEQFLDPLDAFADRFCDTKAELPAFTALRGAAHFILAVHQDLLQMLEPPRRQSRVFTFDRALGGSVNSPGGAGPMEAVTRVTKAFEVTVEYMKVEKEQCAADDRPDAGVLSFALLASKLHLNLRHD</sequence>
<keyword evidence="3" id="KW-1185">Reference proteome</keyword>
<accession>A0A8T1X3W3</accession>
<dbReference type="EMBL" id="JAGDFL010000021">
    <property type="protein sequence ID" value="KAG7400902.1"/>
    <property type="molecule type" value="Genomic_DNA"/>
</dbReference>
<evidence type="ECO:0000259" key="1">
    <source>
        <dbReference type="PROSITE" id="PS50010"/>
    </source>
</evidence>
<protein>
    <recommendedName>
        <fullName evidence="1">DH domain-containing protein</fullName>
    </recommendedName>
</protein>
<reference evidence="2" key="1">
    <citation type="submission" date="2021-02" db="EMBL/GenBank/DDBJ databases">
        <authorList>
            <person name="Palmer J.M."/>
        </authorList>
    </citation>
    <scope>NUCLEOTIDE SEQUENCE</scope>
    <source>
        <strain evidence="2">SCRP23</strain>
    </source>
</reference>
<evidence type="ECO:0000313" key="3">
    <source>
        <dbReference type="Proteomes" id="UP000693981"/>
    </source>
</evidence>
<comment type="caution">
    <text evidence="2">The sequence shown here is derived from an EMBL/GenBank/DDBJ whole genome shotgun (WGS) entry which is preliminary data.</text>
</comment>
<evidence type="ECO:0000313" key="2">
    <source>
        <dbReference type="EMBL" id="KAG7400902.1"/>
    </source>
</evidence>
<feature type="domain" description="DH" evidence="1">
    <location>
        <begin position="55"/>
        <end position="162"/>
    </location>
</feature>
<dbReference type="AlphaFoldDB" id="A0A8T1X3W3"/>
<organism evidence="2 3">
    <name type="scientific">Phytophthora boehmeriae</name>
    <dbReference type="NCBI Taxonomy" id="109152"/>
    <lineage>
        <taxon>Eukaryota</taxon>
        <taxon>Sar</taxon>
        <taxon>Stramenopiles</taxon>
        <taxon>Oomycota</taxon>
        <taxon>Peronosporomycetes</taxon>
        <taxon>Peronosporales</taxon>
        <taxon>Peronosporaceae</taxon>
        <taxon>Phytophthora</taxon>
    </lineage>
</organism>